<dbReference type="PANTHER" id="PTHR36449">
    <property type="entry name" value="ACETYLTRANSFERASE-RELATED"/>
    <property type="match status" value="1"/>
</dbReference>
<evidence type="ECO:0000256" key="1">
    <source>
        <dbReference type="ARBA" id="ARBA00022491"/>
    </source>
</evidence>
<comment type="caution">
    <text evidence="7">The sequence shown here is derived from an EMBL/GenBank/DDBJ whole genome shotgun (WGS) entry which is preliminary data.</text>
</comment>
<evidence type="ECO:0000313" key="7">
    <source>
        <dbReference type="EMBL" id="THG36722.1"/>
    </source>
</evidence>
<evidence type="ECO:0000256" key="3">
    <source>
        <dbReference type="ARBA" id="ARBA00022679"/>
    </source>
</evidence>
<evidence type="ECO:0000256" key="4">
    <source>
        <dbReference type="ARBA" id="ARBA00023315"/>
    </source>
</evidence>
<evidence type="ECO:0000259" key="6">
    <source>
        <dbReference type="Pfam" id="PF13508"/>
    </source>
</evidence>
<dbReference type="GO" id="GO:0016747">
    <property type="term" value="F:acyltransferase activity, transferring groups other than amino-acyl groups"/>
    <property type="evidence" value="ECO:0007669"/>
    <property type="project" value="InterPro"/>
</dbReference>
<dbReference type="InterPro" id="IPR016181">
    <property type="entry name" value="Acyl_CoA_acyltransferase"/>
</dbReference>
<keyword evidence="1" id="KW-0678">Repressor</keyword>
<evidence type="ECO:0000256" key="2">
    <source>
        <dbReference type="ARBA" id="ARBA00022649"/>
    </source>
</evidence>
<keyword evidence="2" id="KW-1277">Toxin-antitoxin system</keyword>
<dbReference type="SUPFAM" id="SSF55729">
    <property type="entry name" value="Acyl-CoA N-acyltransferases (Nat)"/>
    <property type="match status" value="1"/>
</dbReference>
<evidence type="ECO:0000313" key="8">
    <source>
        <dbReference type="Proteomes" id="UP000308978"/>
    </source>
</evidence>
<keyword evidence="3 7" id="KW-0808">Transferase</keyword>
<protein>
    <submittedName>
        <fullName evidence="7">GNAT family N-acetyltransferase</fullName>
    </submittedName>
</protein>
<dbReference type="InterPro" id="IPR000182">
    <property type="entry name" value="GNAT_dom"/>
</dbReference>
<dbReference type="PANTHER" id="PTHR36449:SF1">
    <property type="entry name" value="ACETYLTRANSFERASE"/>
    <property type="match status" value="1"/>
</dbReference>
<comment type="catalytic activity">
    <reaction evidence="5">
        <text>glycyl-tRNA(Gly) + acetyl-CoA = N-acetylglycyl-tRNA(Gly) + CoA + H(+)</text>
        <dbReference type="Rhea" id="RHEA:81867"/>
        <dbReference type="Rhea" id="RHEA-COMP:9683"/>
        <dbReference type="Rhea" id="RHEA-COMP:19766"/>
        <dbReference type="ChEBI" id="CHEBI:15378"/>
        <dbReference type="ChEBI" id="CHEBI:57287"/>
        <dbReference type="ChEBI" id="CHEBI:57288"/>
        <dbReference type="ChEBI" id="CHEBI:78522"/>
        <dbReference type="ChEBI" id="CHEBI:232036"/>
    </reaction>
</comment>
<dbReference type="Gene3D" id="3.40.630.30">
    <property type="match status" value="1"/>
</dbReference>
<gene>
    <name evidence="7" type="ORF">E5986_08980</name>
</gene>
<feature type="domain" description="N-acetyltransferase" evidence="6">
    <location>
        <begin position="62"/>
        <end position="145"/>
    </location>
</feature>
<keyword evidence="4" id="KW-0012">Acyltransferase</keyword>
<evidence type="ECO:0000256" key="5">
    <source>
        <dbReference type="ARBA" id="ARBA00049880"/>
    </source>
</evidence>
<organism evidence="7 8">
    <name type="scientific">Adlercreutzia caecimuris</name>
    <dbReference type="NCBI Taxonomy" id="671266"/>
    <lineage>
        <taxon>Bacteria</taxon>
        <taxon>Bacillati</taxon>
        <taxon>Actinomycetota</taxon>
        <taxon>Coriobacteriia</taxon>
        <taxon>Eggerthellales</taxon>
        <taxon>Eggerthellaceae</taxon>
        <taxon>Adlercreutzia</taxon>
    </lineage>
</organism>
<dbReference type="AlphaFoldDB" id="A0A4S4G2J0"/>
<accession>A0A4S4G2J0</accession>
<dbReference type="Proteomes" id="UP000308978">
    <property type="component" value="Unassembled WGS sequence"/>
</dbReference>
<proteinExistence type="predicted"/>
<dbReference type="Pfam" id="PF13508">
    <property type="entry name" value="Acetyltransf_7"/>
    <property type="match status" value="1"/>
</dbReference>
<dbReference type="RefSeq" id="WP_136435236.1">
    <property type="nucleotide sequence ID" value="NZ_SSTJ01000012.1"/>
</dbReference>
<name>A0A4S4G2J0_9ACTN</name>
<reference evidence="7 8" key="1">
    <citation type="submission" date="2019-04" db="EMBL/GenBank/DDBJ databases">
        <title>Microbes associate with the intestines of laboratory mice.</title>
        <authorList>
            <person name="Navarre W."/>
            <person name="Wong E."/>
            <person name="Huang K.C."/>
            <person name="Tropini C."/>
            <person name="Ng K."/>
            <person name="Yu B."/>
        </authorList>
    </citation>
    <scope>NUCLEOTIDE SEQUENCE [LARGE SCALE GENOMIC DNA]</scope>
    <source>
        <strain evidence="7 8">NM80_B27</strain>
    </source>
</reference>
<dbReference type="EMBL" id="SSTJ01000012">
    <property type="protein sequence ID" value="THG36722.1"/>
    <property type="molecule type" value="Genomic_DNA"/>
</dbReference>
<sequence length="159" mass="17313">MDAFEAPRKLTADDDLGNFCCGVAIVDEWARNRAHGAERNGTAVVYVVDCDGAVAGLYSLCTHSVVRDDVGGGWLRRNTPEAIPAILLGMLGVDKRFQGERLGASLLGDALRRSLMVADQVGAKALLVDPVDERARAFYRKYGFKDIPGMGRMFVPLKR</sequence>